<feature type="region of interest" description="Disordered" evidence="1">
    <location>
        <begin position="1"/>
        <end position="48"/>
    </location>
</feature>
<feature type="compositionally biased region" description="Polar residues" evidence="1">
    <location>
        <begin position="1"/>
        <end position="12"/>
    </location>
</feature>
<protein>
    <submittedName>
        <fullName evidence="2">Uncharacterized protein</fullName>
    </submittedName>
</protein>
<evidence type="ECO:0000313" key="3">
    <source>
        <dbReference type="Proteomes" id="UP000547458"/>
    </source>
</evidence>
<gene>
    <name evidence="2" type="ORF">BJ994_001278</name>
</gene>
<comment type="caution">
    <text evidence="2">The sequence shown here is derived from an EMBL/GenBank/DDBJ whole genome shotgun (WGS) entry which is preliminary data.</text>
</comment>
<sequence length="48" mass="5049">MDLTVGQSQPTAQRIVASRAVKIQHDDDDRRPPASLPPEVTPAVGLGG</sequence>
<proteinExistence type="predicted"/>
<name>A0A846RNK5_9MICC</name>
<dbReference type="Proteomes" id="UP000547458">
    <property type="component" value="Unassembled WGS sequence"/>
</dbReference>
<dbReference type="AlphaFoldDB" id="A0A846RNK5"/>
<evidence type="ECO:0000256" key="1">
    <source>
        <dbReference type="SAM" id="MobiDB-lite"/>
    </source>
</evidence>
<dbReference type="RefSeq" id="WP_167992638.1">
    <property type="nucleotide sequence ID" value="NZ_JAATJL010000001.1"/>
</dbReference>
<dbReference type="EMBL" id="JAATJL010000001">
    <property type="protein sequence ID" value="NJC22202.1"/>
    <property type="molecule type" value="Genomic_DNA"/>
</dbReference>
<keyword evidence="3" id="KW-1185">Reference proteome</keyword>
<evidence type="ECO:0000313" key="2">
    <source>
        <dbReference type="EMBL" id="NJC22202.1"/>
    </source>
</evidence>
<accession>A0A846RNK5</accession>
<organism evidence="2 3">
    <name type="scientific">Arthrobacter pigmenti</name>
    <dbReference type="NCBI Taxonomy" id="271432"/>
    <lineage>
        <taxon>Bacteria</taxon>
        <taxon>Bacillati</taxon>
        <taxon>Actinomycetota</taxon>
        <taxon>Actinomycetes</taxon>
        <taxon>Micrococcales</taxon>
        <taxon>Micrococcaceae</taxon>
        <taxon>Arthrobacter</taxon>
    </lineage>
</organism>
<feature type="compositionally biased region" description="Basic and acidic residues" evidence="1">
    <location>
        <begin position="23"/>
        <end position="32"/>
    </location>
</feature>
<reference evidence="2 3" key="1">
    <citation type="submission" date="2020-03" db="EMBL/GenBank/DDBJ databases">
        <title>Sequencing the genomes of 1000 actinobacteria strains.</title>
        <authorList>
            <person name="Klenk H.-P."/>
        </authorList>
    </citation>
    <scope>NUCLEOTIDE SEQUENCE [LARGE SCALE GENOMIC DNA]</scope>
    <source>
        <strain evidence="2 3">DSM 16403</strain>
    </source>
</reference>